<dbReference type="EMBL" id="QLLL01000001">
    <property type="protein sequence ID" value="RAJ11079.1"/>
    <property type="molecule type" value="Genomic_DNA"/>
</dbReference>
<evidence type="ECO:0000313" key="2">
    <source>
        <dbReference type="Proteomes" id="UP000249547"/>
    </source>
</evidence>
<comment type="caution">
    <text evidence="1">The sequence shown here is derived from an EMBL/GenBank/DDBJ whole genome shotgun (WGS) entry which is preliminary data.</text>
</comment>
<reference evidence="1 2" key="1">
    <citation type="submission" date="2018-06" db="EMBL/GenBank/DDBJ databases">
        <title>Genomic Encyclopedia of Archaeal and Bacterial Type Strains, Phase II (KMG-II): from individual species to whole genera.</title>
        <authorList>
            <person name="Goeker M."/>
        </authorList>
    </citation>
    <scope>NUCLEOTIDE SEQUENCE [LARGE SCALE GENOMIC DNA]</scope>
    <source>
        <strain evidence="1 2">DSM 23857</strain>
    </source>
</reference>
<proteinExistence type="predicted"/>
<accession>A0A327R2L3</accession>
<keyword evidence="2" id="KW-1185">Reference proteome</keyword>
<dbReference type="Proteomes" id="UP000249547">
    <property type="component" value="Unassembled WGS sequence"/>
</dbReference>
<dbReference type="RefSeq" id="WP_111596178.1">
    <property type="nucleotide sequence ID" value="NZ_QLLL01000001.1"/>
</dbReference>
<protein>
    <submittedName>
        <fullName evidence="1">Uncharacterized protein</fullName>
    </submittedName>
</protein>
<organism evidence="1 2">
    <name type="scientific">Chitinophaga skermanii</name>
    <dbReference type="NCBI Taxonomy" id="331697"/>
    <lineage>
        <taxon>Bacteria</taxon>
        <taxon>Pseudomonadati</taxon>
        <taxon>Bacteroidota</taxon>
        <taxon>Chitinophagia</taxon>
        <taxon>Chitinophagales</taxon>
        <taxon>Chitinophagaceae</taxon>
        <taxon>Chitinophaga</taxon>
    </lineage>
</organism>
<name>A0A327R2L3_9BACT</name>
<gene>
    <name evidence="1" type="ORF">LX64_00687</name>
</gene>
<dbReference type="AlphaFoldDB" id="A0A327R2L3"/>
<sequence>MANLGSLFEIPKWSSERQQQMEKIYLMKGIDLESIFYIAHEKTLSNPTPVTHRGKSFMSQTMNGNLIGTMKEMYPDHMEKDVHGRDFFSLDAQTRVYFKKLDNAYCPRNIPTNHVRQLNSGELLLGDTPITVLYAGFRLENDNIWDNITGCYLTELRDMHKVLWVSDLSDLASQMGGTTLPTVPVMPVNLPDDIIVKPKVRGTGELGNTADGAV</sequence>
<evidence type="ECO:0000313" key="1">
    <source>
        <dbReference type="EMBL" id="RAJ11079.1"/>
    </source>
</evidence>
<dbReference type="OrthoDB" id="9982343at2"/>